<sequence length="107" mass="12052">MVSDSYIWVASLAATHLPNNGFGLGRLILFVCPILVATNQKSRSHVLGYAVLPGDSLPRDVDWMTICRPLLVWTCSLMSDCRTLTRFCWNHVTSHCYQRLSLLEQGL</sequence>
<comment type="caution">
    <text evidence="1">The sequence shown here is derived from an EMBL/GenBank/DDBJ whole genome shotgun (WGS) entry which is preliminary data.</text>
</comment>
<keyword evidence="2" id="KW-1185">Reference proteome</keyword>
<organism evidence="1 2">
    <name type="scientific">Araneus ventricosus</name>
    <name type="common">Orbweaver spider</name>
    <name type="synonym">Epeira ventricosa</name>
    <dbReference type="NCBI Taxonomy" id="182803"/>
    <lineage>
        <taxon>Eukaryota</taxon>
        <taxon>Metazoa</taxon>
        <taxon>Ecdysozoa</taxon>
        <taxon>Arthropoda</taxon>
        <taxon>Chelicerata</taxon>
        <taxon>Arachnida</taxon>
        <taxon>Araneae</taxon>
        <taxon>Araneomorphae</taxon>
        <taxon>Entelegynae</taxon>
        <taxon>Araneoidea</taxon>
        <taxon>Araneidae</taxon>
        <taxon>Araneus</taxon>
    </lineage>
</organism>
<reference evidence="1 2" key="1">
    <citation type="journal article" date="2019" name="Sci. Rep.">
        <title>Orb-weaving spider Araneus ventricosus genome elucidates the spidroin gene catalogue.</title>
        <authorList>
            <person name="Kono N."/>
            <person name="Nakamura H."/>
            <person name="Ohtoshi R."/>
            <person name="Moran D.A.P."/>
            <person name="Shinohara A."/>
            <person name="Yoshida Y."/>
            <person name="Fujiwara M."/>
            <person name="Mori M."/>
            <person name="Tomita M."/>
            <person name="Arakawa K."/>
        </authorList>
    </citation>
    <scope>NUCLEOTIDE SEQUENCE [LARGE SCALE GENOMIC DNA]</scope>
</reference>
<evidence type="ECO:0000313" key="1">
    <source>
        <dbReference type="EMBL" id="GBO27893.1"/>
    </source>
</evidence>
<dbReference type="EMBL" id="BGPR01050930">
    <property type="protein sequence ID" value="GBO27893.1"/>
    <property type="molecule type" value="Genomic_DNA"/>
</dbReference>
<proteinExistence type="predicted"/>
<gene>
    <name evidence="1" type="ORF">AVEN_185599_1</name>
</gene>
<protein>
    <submittedName>
        <fullName evidence="1">Uncharacterized protein</fullName>
    </submittedName>
</protein>
<name>A0A4Y2VR75_ARAVE</name>
<accession>A0A4Y2VR75</accession>
<dbReference type="Proteomes" id="UP000499080">
    <property type="component" value="Unassembled WGS sequence"/>
</dbReference>
<evidence type="ECO:0000313" key="2">
    <source>
        <dbReference type="Proteomes" id="UP000499080"/>
    </source>
</evidence>
<dbReference type="AlphaFoldDB" id="A0A4Y2VR75"/>